<dbReference type="GO" id="GO:0016538">
    <property type="term" value="F:cyclin-dependent protein serine/threonine kinase regulator activity"/>
    <property type="evidence" value="ECO:0007669"/>
    <property type="project" value="InterPro"/>
</dbReference>
<protein>
    <submittedName>
        <fullName evidence="2">CyclinH/Ccl1 related protein</fullName>
    </submittedName>
</protein>
<dbReference type="InterPro" id="IPR036915">
    <property type="entry name" value="Cyclin-like_sf"/>
</dbReference>
<sequence length="390" mass="43676">SEQVSRITIPRLRPNPGRFKGSTQSSDWMFESARELCDVRLHVNREGIRHLSAALTQPQADTEERNQYVTSTGVTPFLRCVSISSTSVDHLTKQREPLTPAEEALVVQHSAMGLPDMVHRLASARAKEHPLAMREKDVYHTATVLLRRLYLNVSVMDLHPDLARPAILFLAIKAEEAMGSFAKHGIVNLRDIVKVNKTVLTDKSGRLPSEAKDLLGRIEVQALAALRFHLTTHHPYKLLRSIMARFIKNLSLDPVRSTLKRVFRGNITSNTAAGKKYLDLLEKGINRKAADFLNFALLSDALFLYTPRILAFAAFTEGLMTELAYAAREIKTPPPVRKDIYHLTVSLLSGSQETRDEQLSEIVQCTGHVCGVPSALPGMDMLPDWMKVHY</sequence>
<evidence type="ECO:0000313" key="3">
    <source>
        <dbReference type="Proteomes" id="UP000265618"/>
    </source>
</evidence>
<organism evidence="2 3">
    <name type="scientific">Kipferlia bialata</name>
    <dbReference type="NCBI Taxonomy" id="797122"/>
    <lineage>
        <taxon>Eukaryota</taxon>
        <taxon>Metamonada</taxon>
        <taxon>Carpediemonas-like organisms</taxon>
        <taxon>Kipferlia</taxon>
    </lineage>
</organism>
<dbReference type="SUPFAM" id="SSF47954">
    <property type="entry name" value="Cyclin-like"/>
    <property type="match status" value="1"/>
</dbReference>
<feature type="region of interest" description="Disordered" evidence="1">
    <location>
        <begin position="1"/>
        <end position="24"/>
    </location>
</feature>
<keyword evidence="3" id="KW-1185">Reference proteome</keyword>
<evidence type="ECO:0000256" key="1">
    <source>
        <dbReference type="SAM" id="MobiDB-lite"/>
    </source>
</evidence>
<comment type="caution">
    <text evidence="2">The sequence shown here is derived from an EMBL/GenBank/DDBJ whole genome shotgun (WGS) entry which is preliminary data.</text>
</comment>
<feature type="non-terminal residue" evidence="2">
    <location>
        <position position="1"/>
    </location>
</feature>
<dbReference type="InterPro" id="IPR043198">
    <property type="entry name" value="Cyclin/Ssn8"/>
</dbReference>
<accession>A0A9K3D2V5</accession>
<dbReference type="GO" id="GO:0006357">
    <property type="term" value="P:regulation of transcription by RNA polymerase II"/>
    <property type="evidence" value="ECO:0007669"/>
    <property type="project" value="InterPro"/>
</dbReference>
<evidence type="ECO:0000313" key="2">
    <source>
        <dbReference type="EMBL" id="GIQ86843.1"/>
    </source>
</evidence>
<dbReference type="EMBL" id="BDIP01002797">
    <property type="protein sequence ID" value="GIQ86843.1"/>
    <property type="molecule type" value="Genomic_DNA"/>
</dbReference>
<gene>
    <name evidence="2" type="ORF">KIPB_008770</name>
</gene>
<name>A0A9K3D2V5_9EUKA</name>
<dbReference type="PANTHER" id="PTHR10026">
    <property type="entry name" value="CYCLIN"/>
    <property type="match status" value="1"/>
</dbReference>
<dbReference type="AlphaFoldDB" id="A0A9K3D2V5"/>
<dbReference type="Proteomes" id="UP000265618">
    <property type="component" value="Unassembled WGS sequence"/>
</dbReference>
<dbReference type="OrthoDB" id="340962at2759"/>
<reference evidence="2 3" key="1">
    <citation type="journal article" date="2018" name="PLoS ONE">
        <title>The draft genome of Kipferlia bialata reveals reductive genome evolution in fornicate parasites.</title>
        <authorList>
            <person name="Tanifuji G."/>
            <person name="Takabayashi S."/>
            <person name="Kume K."/>
            <person name="Takagi M."/>
            <person name="Nakayama T."/>
            <person name="Kamikawa R."/>
            <person name="Inagaki Y."/>
            <person name="Hashimoto T."/>
        </authorList>
    </citation>
    <scope>NUCLEOTIDE SEQUENCE [LARGE SCALE GENOMIC DNA]</scope>
    <source>
        <strain evidence="2">NY0173</strain>
    </source>
</reference>
<proteinExistence type="predicted"/>
<dbReference type="Gene3D" id="1.10.472.10">
    <property type="entry name" value="Cyclin-like"/>
    <property type="match status" value="1"/>
</dbReference>